<dbReference type="EMBL" id="CADIJX010000002">
    <property type="protein sequence ID" value="CAB3635805.1"/>
    <property type="molecule type" value="Genomic_DNA"/>
</dbReference>
<proteinExistence type="predicted"/>
<organism evidence="2 3">
    <name type="scientific">Achromobacter pestifer</name>
    <dbReference type="NCBI Taxonomy" id="1353889"/>
    <lineage>
        <taxon>Bacteria</taxon>
        <taxon>Pseudomonadati</taxon>
        <taxon>Pseudomonadota</taxon>
        <taxon>Betaproteobacteria</taxon>
        <taxon>Burkholderiales</taxon>
        <taxon>Alcaligenaceae</taxon>
        <taxon>Achromobacter</taxon>
    </lineage>
</organism>
<dbReference type="InterPro" id="IPR021747">
    <property type="entry name" value="DUF3313"/>
</dbReference>
<keyword evidence="1" id="KW-0732">Signal</keyword>
<name>A0A6S6ZTM4_9BURK</name>
<accession>A0A6S6ZTM4</accession>
<dbReference type="Proteomes" id="UP000494108">
    <property type="component" value="Unassembled WGS sequence"/>
</dbReference>
<feature type="signal peptide" evidence="1">
    <location>
        <begin position="1"/>
        <end position="25"/>
    </location>
</feature>
<reference evidence="2 3" key="1">
    <citation type="submission" date="2020-04" db="EMBL/GenBank/DDBJ databases">
        <authorList>
            <person name="De Canck E."/>
        </authorList>
    </citation>
    <scope>NUCLEOTIDE SEQUENCE [LARGE SCALE GENOMIC DNA]</scope>
    <source>
        <strain evidence="2 3">LMG 3431</strain>
    </source>
</reference>
<feature type="chain" id="PRO_5028866859" description="DUF3313 domain-containing protein" evidence="1">
    <location>
        <begin position="26"/>
        <end position="228"/>
    </location>
</feature>
<keyword evidence="3" id="KW-1185">Reference proteome</keyword>
<evidence type="ECO:0000313" key="3">
    <source>
        <dbReference type="Proteomes" id="UP000494108"/>
    </source>
</evidence>
<evidence type="ECO:0008006" key="4">
    <source>
        <dbReference type="Google" id="ProtNLM"/>
    </source>
</evidence>
<dbReference type="RefSeq" id="WP_175173905.1">
    <property type="nucleotide sequence ID" value="NZ_CADIJX010000002.1"/>
</dbReference>
<protein>
    <recommendedName>
        <fullName evidence="4">DUF3313 domain-containing protein</fullName>
    </recommendedName>
</protein>
<evidence type="ECO:0000256" key="1">
    <source>
        <dbReference type="SAM" id="SignalP"/>
    </source>
</evidence>
<dbReference type="AlphaFoldDB" id="A0A6S6ZTM4"/>
<dbReference type="PROSITE" id="PS51257">
    <property type="entry name" value="PROKAR_LIPOPROTEIN"/>
    <property type="match status" value="1"/>
</dbReference>
<dbReference type="Pfam" id="PF11769">
    <property type="entry name" value="DUF3313"/>
    <property type="match status" value="1"/>
</dbReference>
<sequence length="228" mass="25176">MTSRLTLAAACVVITLVGCTNLPRAQDYSTSLGESQTQLQPDPAWSAGRVWVRPGPSIGSVYEKKLILETMTYIPGDRPDDLGFKDNPALRERVLAYMNEAVHREFSQAGYQLLTKPAPHALRVRAAITGTFKNDRDPRAMEYIPIGYVIGQTAKAAGYRDQSARLLMEASVRDANTNELLIASLGTVTGSNLPADQKPTADDVRSAIDDWARQVREQFDRNWLNAKP</sequence>
<evidence type="ECO:0000313" key="2">
    <source>
        <dbReference type="EMBL" id="CAB3635805.1"/>
    </source>
</evidence>
<gene>
    <name evidence="2" type="ORF">LMG3431_01563</name>
</gene>